<keyword evidence="1" id="KW-0812">Transmembrane</keyword>
<dbReference type="OrthoDB" id="2573593at2"/>
<dbReference type="AlphaFoldDB" id="A0A0D8BRB1"/>
<sequence length="260" mass="30115">MLRNQLLVELKRACTIKNLLMWSAIILLLPTIRFCMISEGYQFYKPVEVFQEIVSAIIPLLFPALVIIIYLPSFLQEQRNKFITYTRTRVSLNIYILSKGLTNALLTGLVIFLLIFLPFVFIMYLEPNLGIILYTPIDKNVHIPNVTFSHLLLYGDLTYGLIYSLWVSINGVVYSTIAFMLLLNLNNPFVALSIPFLFYHVFNFVTGVLNIPMFSPLSTIFPFNIEEQPLWTVLVPFLFLLIVLIVLFVFSARNQKEWMI</sequence>
<evidence type="ECO:0000256" key="1">
    <source>
        <dbReference type="SAM" id="Phobius"/>
    </source>
</evidence>
<proteinExistence type="predicted"/>
<dbReference type="RefSeq" id="WP_044731500.1">
    <property type="nucleotide sequence ID" value="NZ_JYBP01000003.1"/>
</dbReference>
<evidence type="ECO:0000313" key="2">
    <source>
        <dbReference type="EMBL" id="KJE26723.1"/>
    </source>
</evidence>
<comment type="caution">
    <text evidence="2">The sequence shown here is derived from an EMBL/GenBank/DDBJ whole genome shotgun (WGS) entry which is preliminary data.</text>
</comment>
<evidence type="ECO:0000313" key="3">
    <source>
        <dbReference type="Proteomes" id="UP000032522"/>
    </source>
</evidence>
<gene>
    <name evidence="2" type="ORF">LG52_1545</name>
</gene>
<organism evidence="2 3">
    <name type="scientific">Geobacillus kaustophilus</name>
    <dbReference type="NCBI Taxonomy" id="1462"/>
    <lineage>
        <taxon>Bacteria</taxon>
        <taxon>Bacillati</taxon>
        <taxon>Bacillota</taxon>
        <taxon>Bacilli</taxon>
        <taxon>Bacillales</taxon>
        <taxon>Anoxybacillaceae</taxon>
        <taxon>Geobacillus</taxon>
        <taxon>Geobacillus thermoleovorans group</taxon>
    </lineage>
</organism>
<dbReference type="Proteomes" id="UP000032522">
    <property type="component" value="Unassembled WGS sequence"/>
</dbReference>
<reference evidence="2 3" key="1">
    <citation type="submission" date="2015-01" db="EMBL/GenBank/DDBJ databases">
        <authorList>
            <person name="Filippidou S."/>
            <person name="Jeanneret N."/>
            <person name="Russel-Delif L."/>
            <person name="Junier T."/>
            <person name="Wunderlin T."/>
            <person name="Molina V."/>
            <person name="Johnson S.L."/>
            <person name="Davenport K.W."/>
            <person name="Chain P.S."/>
            <person name="Dorador C."/>
            <person name="Junier P."/>
        </authorList>
    </citation>
    <scope>NUCLEOTIDE SEQUENCE [LARGE SCALE GENOMIC DNA]</scope>
    <source>
        <strain evidence="2 3">Et7/4</strain>
    </source>
</reference>
<name>A0A0D8BRB1_GEOKU</name>
<accession>A0A0D8BRB1</accession>
<protein>
    <submittedName>
        <fullName evidence="2">ABC-2 transporter family protein</fullName>
    </submittedName>
</protein>
<keyword evidence="1" id="KW-1133">Transmembrane helix</keyword>
<keyword evidence="1" id="KW-0472">Membrane</keyword>
<dbReference type="PATRIC" id="fig|1462.6.peg.1753"/>
<feature type="transmembrane region" description="Helical" evidence="1">
    <location>
        <begin position="53"/>
        <end position="75"/>
    </location>
</feature>
<feature type="transmembrane region" description="Helical" evidence="1">
    <location>
        <begin position="229"/>
        <end position="250"/>
    </location>
</feature>
<feature type="transmembrane region" description="Helical" evidence="1">
    <location>
        <begin position="189"/>
        <end position="209"/>
    </location>
</feature>
<dbReference type="EMBL" id="JYBP01000003">
    <property type="protein sequence ID" value="KJE26723.1"/>
    <property type="molecule type" value="Genomic_DNA"/>
</dbReference>
<feature type="transmembrane region" description="Helical" evidence="1">
    <location>
        <begin position="20"/>
        <end position="41"/>
    </location>
</feature>
<feature type="transmembrane region" description="Helical" evidence="1">
    <location>
        <begin position="161"/>
        <end position="182"/>
    </location>
</feature>
<feature type="transmembrane region" description="Helical" evidence="1">
    <location>
        <begin position="96"/>
        <end position="125"/>
    </location>
</feature>